<organism evidence="1 2">
    <name type="scientific">Rhizophagus clarus</name>
    <dbReference type="NCBI Taxonomy" id="94130"/>
    <lineage>
        <taxon>Eukaryota</taxon>
        <taxon>Fungi</taxon>
        <taxon>Fungi incertae sedis</taxon>
        <taxon>Mucoromycota</taxon>
        <taxon>Glomeromycotina</taxon>
        <taxon>Glomeromycetes</taxon>
        <taxon>Glomerales</taxon>
        <taxon>Glomeraceae</taxon>
        <taxon>Rhizophagus</taxon>
    </lineage>
</organism>
<dbReference type="Proteomes" id="UP000615446">
    <property type="component" value="Unassembled WGS sequence"/>
</dbReference>
<gene>
    <name evidence="1" type="ORF">RCL2_000421700</name>
</gene>
<proteinExistence type="predicted"/>
<dbReference type="EMBL" id="BLAL01000026">
    <property type="protein sequence ID" value="GES76830.1"/>
    <property type="molecule type" value="Genomic_DNA"/>
</dbReference>
<protein>
    <submittedName>
        <fullName evidence="1">Uncharacterized protein</fullName>
    </submittedName>
</protein>
<sequence>MSVRYSMHRFLELITRLHKELYIHESELDLSSLYEFVLFHTINNTPHDASLYKDKWNRVKNVEEFTKSIPIFISLVGYMSRAVVDGMINDGFRSRNCRFTPQHRN</sequence>
<dbReference type="AlphaFoldDB" id="A0A8H3KZY2"/>
<comment type="caution">
    <text evidence="1">The sequence shown here is derived from an EMBL/GenBank/DDBJ whole genome shotgun (WGS) entry which is preliminary data.</text>
</comment>
<reference evidence="1" key="1">
    <citation type="submission" date="2019-10" db="EMBL/GenBank/DDBJ databases">
        <title>Conservation and host-specific expression of non-tandemly repeated heterogenous ribosome RNA gene in arbuscular mycorrhizal fungi.</title>
        <authorList>
            <person name="Maeda T."/>
            <person name="Kobayashi Y."/>
            <person name="Nakagawa T."/>
            <person name="Ezawa T."/>
            <person name="Yamaguchi K."/>
            <person name="Bino T."/>
            <person name="Nishimoto Y."/>
            <person name="Shigenobu S."/>
            <person name="Kawaguchi M."/>
        </authorList>
    </citation>
    <scope>NUCLEOTIDE SEQUENCE</scope>
    <source>
        <strain evidence="1">HR1</strain>
    </source>
</reference>
<evidence type="ECO:0000313" key="2">
    <source>
        <dbReference type="Proteomes" id="UP000615446"/>
    </source>
</evidence>
<evidence type="ECO:0000313" key="1">
    <source>
        <dbReference type="EMBL" id="GES76830.1"/>
    </source>
</evidence>
<name>A0A8H3KZY2_9GLOM</name>
<accession>A0A8H3KZY2</accession>